<evidence type="ECO:0000256" key="1">
    <source>
        <dbReference type="SAM" id="SignalP"/>
    </source>
</evidence>
<sequence>MTGNFMASYMLFSLLAHVYTSDGRTVQVIKGRHVSLSWTCSDINDVVIILHGSAPVVWVWDLSKHYVILKQPHRLQLNAETFVNSTAMFTLNILNVTINDAGEYKIKRLLDSKTFNDNGPKEIFVNADDNAHEVNVFETVVRFCYANCFPPCDIVWINTHGQTMIRGAELKLVNLTVDVNYTCQATNPINNKEKIFKAIYIKVKSVAKYNATMTTVDDKYRTGNHITFVYFVFPLILSITDRSSYGTYLTQACRCCEGQYLQEVNSSENYWTIVPNASGMMSTVVDANIKHCRTPMPIYKGKFPMHYSLQQSVSHCSLNSQMEQDTYMEPIHSRYVDLVDYIHPFHSPIASIECLKKNTI</sequence>
<proteinExistence type="predicted"/>
<evidence type="ECO:0008006" key="4">
    <source>
        <dbReference type="Google" id="ProtNLM"/>
    </source>
</evidence>
<protein>
    <recommendedName>
        <fullName evidence="4">Ig-like domain-containing protein</fullName>
    </recommendedName>
</protein>
<dbReference type="Proteomes" id="UP001634394">
    <property type="component" value="Unassembled WGS sequence"/>
</dbReference>
<keyword evidence="1" id="KW-0732">Signal</keyword>
<reference evidence="2 3" key="1">
    <citation type="submission" date="2024-11" db="EMBL/GenBank/DDBJ databases">
        <title>Chromosome-level genome assembly of the freshwater bivalve Anodonta woodiana.</title>
        <authorList>
            <person name="Chen X."/>
        </authorList>
    </citation>
    <scope>NUCLEOTIDE SEQUENCE [LARGE SCALE GENOMIC DNA]</scope>
    <source>
        <strain evidence="2">MN2024</strain>
        <tissue evidence="2">Gills</tissue>
    </source>
</reference>
<feature type="signal peptide" evidence="1">
    <location>
        <begin position="1"/>
        <end position="23"/>
    </location>
</feature>
<feature type="chain" id="PRO_5044837507" description="Ig-like domain-containing protein" evidence="1">
    <location>
        <begin position="24"/>
        <end position="360"/>
    </location>
</feature>
<name>A0ABD3XHY1_SINWO</name>
<gene>
    <name evidence="2" type="ORF">ACJMK2_025741</name>
</gene>
<dbReference type="EMBL" id="JBJQND010000002">
    <property type="protein sequence ID" value="KAL3885695.1"/>
    <property type="molecule type" value="Genomic_DNA"/>
</dbReference>
<keyword evidence="3" id="KW-1185">Reference proteome</keyword>
<dbReference type="AlphaFoldDB" id="A0ABD3XHY1"/>
<evidence type="ECO:0000313" key="3">
    <source>
        <dbReference type="Proteomes" id="UP001634394"/>
    </source>
</evidence>
<comment type="caution">
    <text evidence="2">The sequence shown here is derived from an EMBL/GenBank/DDBJ whole genome shotgun (WGS) entry which is preliminary data.</text>
</comment>
<evidence type="ECO:0000313" key="2">
    <source>
        <dbReference type="EMBL" id="KAL3885695.1"/>
    </source>
</evidence>
<organism evidence="2 3">
    <name type="scientific">Sinanodonta woodiana</name>
    <name type="common">Chinese pond mussel</name>
    <name type="synonym">Anodonta woodiana</name>
    <dbReference type="NCBI Taxonomy" id="1069815"/>
    <lineage>
        <taxon>Eukaryota</taxon>
        <taxon>Metazoa</taxon>
        <taxon>Spiralia</taxon>
        <taxon>Lophotrochozoa</taxon>
        <taxon>Mollusca</taxon>
        <taxon>Bivalvia</taxon>
        <taxon>Autobranchia</taxon>
        <taxon>Heteroconchia</taxon>
        <taxon>Palaeoheterodonta</taxon>
        <taxon>Unionida</taxon>
        <taxon>Unionoidea</taxon>
        <taxon>Unionidae</taxon>
        <taxon>Unioninae</taxon>
        <taxon>Sinanodonta</taxon>
    </lineage>
</organism>
<accession>A0ABD3XHY1</accession>